<organism evidence="4 5">
    <name type="scientific">Streptohalobacillus salinus</name>
    <dbReference type="NCBI Taxonomy" id="621096"/>
    <lineage>
        <taxon>Bacteria</taxon>
        <taxon>Bacillati</taxon>
        <taxon>Bacillota</taxon>
        <taxon>Bacilli</taxon>
        <taxon>Bacillales</taxon>
        <taxon>Bacillaceae</taxon>
        <taxon>Streptohalobacillus</taxon>
    </lineage>
</organism>
<evidence type="ECO:0000256" key="1">
    <source>
        <dbReference type="ARBA" id="ARBA00010945"/>
    </source>
</evidence>
<keyword evidence="2" id="KW-0963">Cytoplasm</keyword>
<dbReference type="GO" id="GO:0000287">
    <property type="term" value="F:magnesium ion binding"/>
    <property type="evidence" value="ECO:0007669"/>
    <property type="project" value="UniProtKB-UniRule"/>
</dbReference>
<keyword evidence="2" id="KW-0234">DNA repair</keyword>
<sequence>MKRIIFLVDMQSFYASVEKVKNPRLKHRPVVVAGDPKLRSGIILAACPLAKKQGVKTAEAIWQAEAKCPDMVVVKPNMALYIQLSYQITRILERFSDMVEVYSIDEQFVDVTHSLHLFGTKEEMAKQIHDEILETLGIESRIGIGENKVLAKMACDHFAKKRPTGVFELKLENIAADLWPLSIDHLFGVGARMRKHFVMMGLHTIGNLANYPVKFLKKRWGINGEVLWRFANGIDTSPVSNQTHRTQKTIGHAMTLPYDYLTAEDIKVVLSELAEEVARRVRKQGYLGEVVSLSLRGHRFDVNEGFHRQRKLAAPTQLHDVIYDTACALFDAHWTGVPVRSVGISLGQLEKKEMRQLSFFDDPVEQEQLAAVIDRVKETFGPTSIIRASSLTGAGQAHNRAKKIGGHTK</sequence>
<dbReference type="GO" id="GO:0005829">
    <property type="term" value="C:cytosol"/>
    <property type="evidence" value="ECO:0007669"/>
    <property type="project" value="TreeGrafter"/>
</dbReference>
<feature type="domain" description="UmuC" evidence="3">
    <location>
        <begin position="5"/>
        <end position="190"/>
    </location>
</feature>
<accession>A0A2V3VZ52</accession>
<keyword evidence="5" id="KW-1185">Reference proteome</keyword>
<dbReference type="Pfam" id="PF11799">
    <property type="entry name" value="IMS_C"/>
    <property type="match status" value="1"/>
</dbReference>
<dbReference type="InterPro" id="IPR022880">
    <property type="entry name" value="DNApol_IV"/>
</dbReference>
<evidence type="ECO:0000259" key="3">
    <source>
        <dbReference type="PROSITE" id="PS50173"/>
    </source>
</evidence>
<comment type="similarity">
    <text evidence="1 2">Belongs to the DNA polymerase type-Y family.</text>
</comment>
<dbReference type="CDD" id="cd01700">
    <property type="entry name" value="PolY_Pol_V_umuC"/>
    <property type="match status" value="1"/>
</dbReference>
<dbReference type="NCBIfam" id="NF002848">
    <property type="entry name" value="PRK03103.1"/>
    <property type="match status" value="1"/>
</dbReference>
<dbReference type="InterPro" id="IPR043502">
    <property type="entry name" value="DNA/RNA_pol_sf"/>
</dbReference>
<dbReference type="PANTHER" id="PTHR11076:SF35">
    <property type="entry name" value="DNA REPAIR PROTEIN HOMOLOG YOBH"/>
    <property type="match status" value="1"/>
</dbReference>
<dbReference type="SUPFAM" id="SSF100879">
    <property type="entry name" value="Lesion bypass DNA polymerase (Y-family), little finger domain"/>
    <property type="match status" value="1"/>
</dbReference>
<dbReference type="GO" id="GO:0003887">
    <property type="term" value="F:DNA-directed DNA polymerase activity"/>
    <property type="evidence" value="ECO:0007669"/>
    <property type="project" value="UniProtKB-UniRule"/>
</dbReference>
<dbReference type="HAMAP" id="MF_01113">
    <property type="entry name" value="DNApol_IV"/>
    <property type="match status" value="1"/>
</dbReference>
<evidence type="ECO:0000256" key="2">
    <source>
        <dbReference type="HAMAP-Rule" id="MF_01113"/>
    </source>
</evidence>
<dbReference type="InterPro" id="IPR043128">
    <property type="entry name" value="Rev_trsase/Diguanyl_cyclase"/>
</dbReference>
<dbReference type="Pfam" id="PF00817">
    <property type="entry name" value="IMS"/>
    <property type="match status" value="1"/>
</dbReference>
<keyword evidence="2" id="KW-0235">DNA replication</keyword>
<keyword evidence="2" id="KW-0548">Nucleotidyltransferase</keyword>
<keyword evidence="2" id="KW-0515">Mutator protein</keyword>
<evidence type="ECO:0000313" key="4">
    <source>
        <dbReference type="EMBL" id="PXW86181.1"/>
    </source>
</evidence>
<keyword evidence="2" id="KW-0238">DNA-binding</keyword>
<dbReference type="InterPro" id="IPR050116">
    <property type="entry name" value="DNA_polymerase-Y"/>
</dbReference>
<comment type="cofactor">
    <cofactor evidence="2">
        <name>Mg(2+)</name>
        <dbReference type="ChEBI" id="CHEBI:18420"/>
    </cofactor>
    <text evidence="2">Binds 2 magnesium ions per subunit.</text>
</comment>
<feature type="active site" evidence="2">
    <location>
        <position position="106"/>
    </location>
</feature>
<name>A0A2V3VZ52_9BACI</name>
<feature type="binding site" evidence="2">
    <location>
        <position position="105"/>
    </location>
    <ligand>
        <name>Mg(2+)</name>
        <dbReference type="ChEBI" id="CHEBI:18420"/>
    </ligand>
</feature>
<keyword evidence="2" id="KW-0808">Transferase</keyword>
<dbReference type="GO" id="GO:0006281">
    <property type="term" value="P:DNA repair"/>
    <property type="evidence" value="ECO:0007669"/>
    <property type="project" value="UniProtKB-UniRule"/>
</dbReference>
<dbReference type="AlphaFoldDB" id="A0A2V3VZ52"/>
<keyword evidence="2" id="KW-0239">DNA-directed DNA polymerase</keyword>
<dbReference type="InterPro" id="IPR017961">
    <property type="entry name" value="DNA_pol_Y-fam_little_finger"/>
</dbReference>
<reference evidence="4 5" key="1">
    <citation type="submission" date="2018-05" db="EMBL/GenBank/DDBJ databases">
        <title>Genomic Encyclopedia of Type Strains, Phase IV (KMG-IV): sequencing the most valuable type-strain genomes for metagenomic binning, comparative biology and taxonomic classification.</title>
        <authorList>
            <person name="Goeker M."/>
        </authorList>
    </citation>
    <scope>NUCLEOTIDE SEQUENCE [LARGE SCALE GENOMIC DNA]</scope>
    <source>
        <strain evidence="4 5">DSM 22440</strain>
    </source>
</reference>
<comment type="subunit">
    <text evidence="2">Monomer.</text>
</comment>
<comment type="subcellular location">
    <subcellularLocation>
        <location evidence="2">Cytoplasm</location>
    </subcellularLocation>
</comment>
<protein>
    <recommendedName>
        <fullName evidence="2">DNA polymerase IV</fullName>
        <shortName evidence="2">Pol IV</shortName>
        <ecNumber evidence="2">2.7.7.7</ecNumber>
    </recommendedName>
</protein>
<dbReference type="Gene3D" id="3.30.70.270">
    <property type="match status" value="1"/>
</dbReference>
<dbReference type="Gene3D" id="3.40.1170.60">
    <property type="match status" value="1"/>
</dbReference>
<comment type="caution">
    <text evidence="4">The sequence shown here is derived from an EMBL/GenBank/DDBJ whole genome shotgun (WGS) entry which is preliminary data.</text>
</comment>
<dbReference type="SUPFAM" id="SSF56672">
    <property type="entry name" value="DNA/RNA polymerases"/>
    <property type="match status" value="1"/>
</dbReference>
<dbReference type="InterPro" id="IPR001126">
    <property type="entry name" value="UmuC"/>
</dbReference>
<proteinExistence type="inferred from homology"/>
<dbReference type="InterPro" id="IPR036775">
    <property type="entry name" value="DNA_pol_Y-fam_lit_finger_sf"/>
</dbReference>
<keyword evidence="2" id="KW-0227">DNA damage</keyword>
<dbReference type="PANTHER" id="PTHR11076">
    <property type="entry name" value="DNA REPAIR POLYMERASE UMUC / TRANSFERASE FAMILY MEMBER"/>
    <property type="match status" value="1"/>
</dbReference>
<keyword evidence="2" id="KW-0460">Magnesium</keyword>
<dbReference type="PROSITE" id="PS50173">
    <property type="entry name" value="UMUC"/>
    <property type="match status" value="1"/>
</dbReference>
<comment type="function">
    <text evidence="2">Poorly processive, error-prone DNA polymerase involved in untargeted mutagenesis. Copies undamaged DNA at stalled replication forks, which arise in vivo from mismatched or misaligned primer ends. These misaligned primers can be extended by PolIV. Exhibits no 3'-5' exonuclease (proofreading) activity. May be involved in translesional synthesis, in conjunction with the beta clamp from PolIII.</text>
</comment>
<feature type="binding site" evidence="2">
    <location>
        <position position="9"/>
    </location>
    <ligand>
        <name>Mg(2+)</name>
        <dbReference type="ChEBI" id="CHEBI:18420"/>
    </ligand>
</feature>
<dbReference type="GO" id="GO:0003684">
    <property type="term" value="F:damaged DNA binding"/>
    <property type="evidence" value="ECO:0007669"/>
    <property type="project" value="InterPro"/>
</dbReference>
<dbReference type="GO" id="GO:0042276">
    <property type="term" value="P:error-prone translesion synthesis"/>
    <property type="evidence" value="ECO:0007669"/>
    <property type="project" value="TreeGrafter"/>
</dbReference>
<comment type="catalytic activity">
    <reaction evidence="2">
        <text>DNA(n) + a 2'-deoxyribonucleoside 5'-triphosphate = DNA(n+1) + diphosphate</text>
        <dbReference type="Rhea" id="RHEA:22508"/>
        <dbReference type="Rhea" id="RHEA-COMP:17339"/>
        <dbReference type="Rhea" id="RHEA-COMP:17340"/>
        <dbReference type="ChEBI" id="CHEBI:33019"/>
        <dbReference type="ChEBI" id="CHEBI:61560"/>
        <dbReference type="ChEBI" id="CHEBI:173112"/>
        <dbReference type="EC" id="2.7.7.7"/>
    </reaction>
</comment>
<dbReference type="GO" id="GO:0006261">
    <property type="term" value="P:DNA-templated DNA replication"/>
    <property type="evidence" value="ECO:0007669"/>
    <property type="project" value="UniProtKB-UniRule"/>
</dbReference>
<keyword evidence="2" id="KW-0479">Metal-binding</keyword>
<dbReference type="Gene3D" id="3.30.1490.100">
    <property type="entry name" value="DNA polymerase, Y-family, little finger domain"/>
    <property type="match status" value="1"/>
</dbReference>
<dbReference type="EMBL" id="QJJR01000022">
    <property type="protein sequence ID" value="PXW86181.1"/>
    <property type="molecule type" value="Genomic_DNA"/>
</dbReference>
<dbReference type="GO" id="GO:0009432">
    <property type="term" value="P:SOS response"/>
    <property type="evidence" value="ECO:0007669"/>
    <property type="project" value="TreeGrafter"/>
</dbReference>
<dbReference type="Proteomes" id="UP000247922">
    <property type="component" value="Unassembled WGS sequence"/>
</dbReference>
<dbReference type="Gene3D" id="1.10.150.20">
    <property type="entry name" value="5' to 3' exonuclease, C-terminal subdomain"/>
    <property type="match status" value="1"/>
</dbReference>
<feature type="site" description="Substrate discrimination" evidence="2">
    <location>
        <position position="14"/>
    </location>
</feature>
<dbReference type="EC" id="2.7.7.7" evidence="2"/>
<evidence type="ECO:0000313" key="5">
    <source>
        <dbReference type="Proteomes" id="UP000247922"/>
    </source>
</evidence>
<gene>
    <name evidence="2" type="primary">dinB</name>
    <name evidence="4" type="ORF">DES38_1222</name>
</gene>